<dbReference type="Pfam" id="PF00512">
    <property type="entry name" value="HisKA"/>
    <property type="match status" value="1"/>
</dbReference>
<evidence type="ECO:0000259" key="9">
    <source>
        <dbReference type="PROSITE" id="PS50109"/>
    </source>
</evidence>
<dbReference type="InterPro" id="IPR004358">
    <property type="entry name" value="Sig_transdc_His_kin-like_C"/>
</dbReference>
<dbReference type="EMBL" id="QYBB01000006">
    <property type="protein sequence ID" value="RYC32664.1"/>
    <property type="molecule type" value="Genomic_DNA"/>
</dbReference>
<evidence type="ECO:0000256" key="5">
    <source>
        <dbReference type="ARBA" id="ARBA00022777"/>
    </source>
</evidence>
<dbReference type="SMART" id="SM00388">
    <property type="entry name" value="HisKA"/>
    <property type="match status" value="1"/>
</dbReference>
<dbReference type="InterPro" id="IPR003594">
    <property type="entry name" value="HATPase_dom"/>
</dbReference>
<dbReference type="InterPro" id="IPR036097">
    <property type="entry name" value="HisK_dim/P_sf"/>
</dbReference>
<dbReference type="PROSITE" id="PS50110">
    <property type="entry name" value="RESPONSE_REGULATORY"/>
    <property type="match status" value="1"/>
</dbReference>
<dbReference type="CDD" id="cd16922">
    <property type="entry name" value="HATPase_EvgS-ArcB-TorS-like"/>
    <property type="match status" value="1"/>
</dbReference>
<feature type="domain" description="Histidine kinase" evidence="9">
    <location>
        <begin position="175"/>
        <end position="397"/>
    </location>
</feature>
<reference evidence="11 12" key="1">
    <citation type="submission" date="2018-12" db="EMBL/GenBank/DDBJ databases">
        <authorList>
            <person name="Grouzdev D.S."/>
            <person name="Krutkina M.S."/>
        </authorList>
    </citation>
    <scope>NUCLEOTIDE SEQUENCE [LARGE SCALE GENOMIC DNA]</scope>
    <source>
        <strain evidence="11 12">RmlP026</strain>
    </source>
</reference>
<dbReference type="Pfam" id="PF01590">
    <property type="entry name" value="GAF"/>
    <property type="match status" value="1"/>
</dbReference>
<dbReference type="InterPro" id="IPR011006">
    <property type="entry name" value="CheY-like_superfamily"/>
</dbReference>
<evidence type="ECO:0000256" key="7">
    <source>
        <dbReference type="PROSITE-ProRule" id="PRU00169"/>
    </source>
</evidence>
<dbReference type="FunFam" id="3.30.565.10:FF:000010">
    <property type="entry name" value="Sensor histidine kinase RcsC"/>
    <property type="match status" value="1"/>
</dbReference>
<accession>A0A4V1RUX4</accession>
<dbReference type="Pfam" id="PF00072">
    <property type="entry name" value="Response_reg"/>
    <property type="match status" value="1"/>
</dbReference>
<evidence type="ECO:0000256" key="4">
    <source>
        <dbReference type="ARBA" id="ARBA00022679"/>
    </source>
</evidence>
<dbReference type="SUPFAM" id="SSF55781">
    <property type="entry name" value="GAF domain-like"/>
    <property type="match status" value="1"/>
</dbReference>
<dbReference type="CDD" id="cd00082">
    <property type="entry name" value="HisKA"/>
    <property type="match status" value="1"/>
</dbReference>
<evidence type="ECO:0000256" key="2">
    <source>
        <dbReference type="ARBA" id="ARBA00012438"/>
    </source>
</evidence>
<dbReference type="RefSeq" id="WP_129225256.1">
    <property type="nucleotide sequence ID" value="NZ_QYBB01000006.1"/>
</dbReference>
<evidence type="ECO:0000259" key="10">
    <source>
        <dbReference type="PROSITE" id="PS50110"/>
    </source>
</evidence>
<dbReference type="GO" id="GO:0000155">
    <property type="term" value="F:phosphorelay sensor kinase activity"/>
    <property type="evidence" value="ECO:0007669"/>
    <property type="project" value="InterPro"/>
</dbReference>
<keyword evidence="4" id="KW-0808">Transferase</keyword>
<dbReference type="SUPFAM" id="SSF55874">
    <property type="entry name" value="ATPase domain of HSP90 chaperone/DNA topoisomerase II/histidine kinase"/>
    <property type="match status" value="1"/>
</dbReference>
<dbReference type="InterPro" id="IPR003018">
    <property type="entry name" value="GAF"/>
</dbReference>
<evidence type="ECO:0000313" key="12">
    <source>
        <dbReference type="Proteomes" id="UP000290759"/>
    </source>
</evidence>
<dbReference type="Gene3D" id="1.10.287.130">
    <property type="match status" value="1"/>
</dbReference>
<evidence type="ECO:0000313" key="11">
    <source>
        <dbReference type="EMBL" id="RYC32664.1"/>
    </source>
</evidence>
<feature type="modified residue" description="4-aspartylphosphate" evidence="7">
    <location>
        <position position="472"/>
    </location>
</feature>
<dbReference type="InterPro" id="IPR001789">
    <property type="entry name" value="Sig_transdc_resp-reg_receiver"/>
</dbReference>
<reference evidence="11 12" key="2">
    <citation type="submission" date="2019-02" db="EMBL/GenBank/DDBJ databases">
        <title>'Lichenibacterium ramalinii' gen. nov. sp. nov., 'Lichenibacterium minor' gen. nov. sp. nov.</title>
        <authorList>
            <person name="Pankratov T."/>
        </authorList>
    </citation>
    <scope>NUCLEOTIDE SEQUENCE [LARGE SCALE GENOMIC DNA]</scope>
    <source>
        <strain evidence="11 12">RmlP026</strain>
    </source>
</reference>
<dbReference type="PRINTS" id="PR00344">
    <property type="entry name" value="BCTRLSENSOR"/>
</dbReference>
<organism evidence="11 12">
    <name type="scientific">Lichenibacterium minor</name>
    <dbReference type="NCBI Taxonomy" id="2316528"/>
    <lineage>
        <taxon>Bacteria</taxon>
        <taxon>Pseudomonadati</taxon>
        <taxon>Pseudomonadota</taxon>
        <taxon>Alphaproteobacteria</taxon>
        <taxon>Hyphomicrobiales</taxon>
        <taxon>Lichenihabitantaceae</taxon>
        <taxon>Lichenibacterium</taxon>
    </lineage>
</organism>
<dbReference type="Gene3D" id="3.30.565.10">
    <property type="entry name" value="Histidine kinase-like ATPase, C-terminal domain"/>
    <property type="match status" value="1"/>
</dbReference>
<dbReference type="InterPro" id="IPR003661">
    <property type="entry name" value="HisK_dim/P_dom"/>
</dbReference>
<proteinExistence type="predicted"/>
<evidence type="ECO:0000256" key="3">
    <source>
        <dbReference type="ARBA" id="ARBA00022553"/>
    </source>
</evidence>
<dbReference type="SMART" id="SM00448">
    <property type="entry name" value="REC"/>
    <property type="match status" value="1"/>
</dbReference>
<dbReference type="InterPro" id="IPR005467">
    <property type="entry name" value="His_kinase_dom"/>
</dbReference>
<comment type="caution">
    <text evidence="11">The sequence shown here is derived from an EMBL/GenBank/DDBJ whole genome shotgun (WGS) entry which is preliminary data.</text>
</comment>
<name>A0A4V1RUX4_9HYPH</name>
<dbReference type="PANTHER" id="PTHR43047">
    <property type="entry name" value="TWO-COMPONENT HISTIDINE PROTEIN KINASE"/>
    <property type="match status" value="1"/>
</dbReference>
<dbReference type="Gene3D" id="3.40.50.2300">
    <property type="match status" value="1"/>
</dbReference>
<dbReference type="CDD" id="cd17546">
    <property type="entry name" value="REC_hyHK_CKI1_RcsC-like"/>
    <property type="match status" value="1"/>
</dbReference>
<feature type="region of interest" description="Disordered" evidence="8">
    <location>
        <begin position="1"/>
        <end position="24"/>
    </location>
</feature>
<dbReference type="SMART" id="SM00387">
    <property type="entry name" value="HATPase_c"/>
    <property type="match status" value="1"/>
</dbReference>
<dbReference type="SUPFAM" id="SSF47384">
    <property type="entry name" value="Homodimeric domain of signal transducing histidine kinase"/>
    <property type="match status" value="1"/>
</dbReference>
<dbReference type="InterPro" id="IPR029016">
    <property type="entry name" value="GAF-like_dom_sf"/>
</dbReference>
<dbReference type="Gene3D" id="3.30.450.40">
    <property type="match status" value="1"/>
</dbReference>
<comment type="catalytic activity">
    <reaction evidence="1">
        <text>ATP + protein L-histidine = ADP + protein N-phospho-L-histidine.</text>
        <dbReference type="EC" id="2.7.13.3"/>
    </reaction>
</comment>
<keyword evidence="12" id="KW-1185">Reference proteome</keyword>
<dbReference type="Proteomes" id="UP000290759">
    <property type="component" value="Unassembled WGS sequence"/>
</dbReference>
<dbReference type="InterPro" id="IPR036890">
    <property type="entry name" value="HATPase_C_sf"/>
</dbReference>
<evidence type="ECO:0000256" key="1">
    <source>
        <dbReference type="ARBA" id="ARBA00000085"/>
    </source>
</evidence>
<sequence length="551" mass="56375">MDRIEAAGDSGGGAGRSSAAPSSVPHPALDRIVAMAADLFAASMAGLVLRRGNVADIRSSIGLDGVPRAIPWDFPLSAPAPLAVPDLASDPRARRSPVVDGPQARFYAGAPVPGADGAPLGTLCVMAPEPRATPSPADMARLGALAVLAGDAIAAHGARERAEANADAKAELLADVSHEMRTPLNAIVGFTQLLGRDAALHGEARRALERIEEAGRGLLNIVGDALDLSRLESGLVRLDLRAFSPARLVEDAAAMLRAEAERKGLRLVVDLPAGATGALVGDPDRLRQVVLNLLSNAVKFTASGTVRLTLRVDACGGGGVPVTVSVEDSGVGIAADGLSRLFRRFSQADGSVARTFGGSGLGLAISKSLVEAMGGRITVDSAPGEGARFAVSLVLPRAADPRPPASPHRAAAAAGRGGLHGLAILVAEDAAMNQKLVVQMLEPLGAEVDVVCDGAAAVAAVKRRDYALVLMDMEMPVLGGLDATRQIRASGGAAAGVPIVALTANVFPEQLDLCREAGMDDHLTKPFGADDLAAMALRWARRLAPVPEGTP</sequence>
<dbReference type="Pfam" id="PF02518">
    <property type="entry name" value="HATPase_c"/>
    <property type="match status" value="1"/>
</dbReference>
<keyword evidence="6" id="KW-0902">Two-component regulatory system</keyword>
<dbReference type="OrthoDB" id="9789782at2"/>
<dbReference type="SUPFAM" id="SSF52172">
    <property type="entry name" value="CheY-like"/>
    <property type="match status" value="1"/>
</dbReference>
<feature type="domain" description="Response regulatory" evidence="10">
    <location>
        <begin position="423"/>
        <end position="540"/>
    </location>
</feature>
<evidence type="ECO:0000256" key="6">
    <source>
        <dbReference type="ARBA" id="ARBA00023012"/>
    </source>
</evidence>
<keyword evidence="5 11" id="KW-0418">Kinase</keyword>
<dbReference type="PROSITE" id="PS50109">
    <property type="entry name" value="HIS_KIN"/>
    <property type="match status" value="1"/>
</dbReference>
<dbReference type="AlphaFoldDB" id="A0A4V1RUX4"/>
<keyword evidence="3 7" id="KW-0597">Phosphoprotein</keyword>
<evidence type="ECO:0000256" key="8">
    <source>
        <dbReference type="SAM" id="MobiDB-lite"/>
    </source>
</evidence>
<dbReference type="EC" id="2.7.13.3" evidence="2"/>
<protein>
    <recommendedName>
        <fullName evidence="2">histidine kinase</fullName>
        <ecNumber evidence="2">2.7.13.3</ecNumber>
    </recommendedName>
</protein>
<gene>
    <name evidence="11" type="ORF">D3273_08030</name>
</gene>